<protein>
    <submittedName>
        <fullName evidence="2">Uncharacterized protein</fullName>
    </submittedName>
</protein>
<dbReference type="AlphaFoldDB" id="A0A0A9C3L3"/>
<name>A0A0A9C3L3_ARUDO</name>
<accession>A0A0A9C3L3</accession>
<reference evidence="2" key="1">
    <citation type="submission" date="2014-09" db="EMBL/GenBank/DDBJ databases">
        <authorList>
            <person name="Magalhaes I.L.F."/>
            <person name="Oliveira U."/>
            <person name="Santos F.R."/>
            <person name="Vidigal T.H.D.A."/>
            <person name="Brescovit A.D."/>
            <person name="Santos A.J."/>
        </authorList>
    </citation>
    <scope>NUCLEOTIDE SEQUENCE</scope>
    <source>
        <tissue evidence="2">Shoot tissue taken approximately 20 cm above the soil surface</tissue>
    </source>
</reference>
<dbReference type="EMBL" id="GBRH01229905">
    <property type="protein sequence ID" value="JAD67990.1"/>
    <property type="molecule type" value="Transcribed_RNA"/>
</dbReference>
<feature type="region of interest" description="Disordered" evidence="1">
    <location>
        <begin position="1"/>
        <end position="57"/>
    </location>
</feature>
<sequence>MYAAVSSKTLAGDPGRRPEVVALGARMGGVNEPGRRNDPSAANGNMAPASEGSGFED</sequence>
<evidence type="ECO:0000256" key="1">
    <source>
        <dbReference type="SAM" id="MobiDB-lite"/>
    </source>
</evidence>
<proteinExistence type="predicted"/>
<organism evidence="2">
    <name type="scientific">Arundo donax</name>
    <name type="common">Giant reed</name>
    <name type="synonym">Donax arundinaceus</name>
    <dbReference type="NCBI Taxonomy" id="35708"/>
    <lineage>
        <taxon>Eukaryota</taxon>
        <taxon>Viridiplantae</taxon>
        <taxon>Streptophyta</taxon>
        <taxon>Embryophyta</taxon>
        <taxon>Tracheophyta</taxon>
        <taxon>Spermatophyta</taxon>
        <taxon>Magnoliopsida</taxon>
        <taxon>Liliopsida</taxon>
        <taxon>Poales</taxon>
        <taxon>Poaceae</taxon>
        <taxon>PACMAD clade</taxon>
        <taxon>Arundinoideae</taxon>
        <taxon>Arundineae</taxon>
        <taxon>Arundo</taxon>
    </lineage>
</organism>
<reference evidence="2" key="2">
    <citation type="journal article" date="2015" name="Data Brief">
        <title>Shoot transcriptome of the giant reed, Arundo donax.</title>
        <authorList>
            <person name="Barrero R.A."/>
            <person name="Guerrero F.D."/>
            <person name="Moolhuijzen P."/>
            <person name="Goolsby J.A."/>
            <person name="Tidwell J."/>
            <person name="Bellgard S.E."/>
            <person name="Bellgard M.I."/>
        </authorList>
    </citation>
    <scope>NUCLEOTIDE SEQUENCE</scope>
    <source>
        <tissue evidence="2">Shoot tissue taken approximately 20 cm above the soil surface</tissue>
    </source>
</reference>
<evidence type="ECO:0000313" key="2">
    <source>
        <dbReference type="EMBL" id="JAD67990.1"/>
    </source>
</evidence>